<keyword evidence="4" id="KW-0597">Phosphoprotein</keyword>
<evidence type="ECO:0000256" key="4">
    <source>
        <dbReference type="ARBA" id="ARBA00022553"/>
    </source>
</evidence>
<dbReference type="SMART" id="SM00404">
    <property type="entry name" value="PTPc_motif"/>
    <property type="match status" value="1"/>
</dbReference>
<evidence type="ECO:0000256" key="5">
    <source>
        <dbReference type="ARBA" id="ARBA00022801"/>
    </source>
</evidence>
<reference evidence="9" key="1">
    <citation type="submission" date="2022-05" db="EMBL/GenBank/DDBJ databases">
        <title>The Musa troglodytarum L. genome provides insights into the mechanism of non-climacteric behaviour and enrichment of carotenoids.</title>
        <authorList>
            <person name="Wang J."/>
        </authorList>
    </citation>
    <scope>NUCLEOTIDE SEQUENCE</scope>
    <source>
        <tissue evidence="9">Leaf</tissue>
    </source>
</reference>
<sequence>MAAVSAPAPAPASTFNVGGLCSDPPPPLRPSGEQLKYCSEALDFFKEKLRTPARIAQEFHRLQEMRPTMDEIVRKCSVALRNANLDKNRYTDILPFDNNRIVLNSTRDSTNLRNNYINASLIGLASGENVSQFIATQGPLPETFEDFWEMVFEYRCPAIMMLTRVDNHRMMRKCANYFQAQNGLREFGKISIETKYTTTSDSSLVLRCLEVKHKELVKPALSVLHIQYPEWPDHGVPEDTASVREIFEMTHHLPPEIGPIVVHCSAGIGRTGTYCTIHNTLQRVLIGDMSSLDLKKTISEFRSQRLGMVQTMEQYFFCYAAIVDELEELLSRLHVGGSVQRQKDRTARSRRPTTSTWKPFDDRSLGEISTTANLRPVGRYGSMYSSGALLLLALLRLLFIVGSAEACIES</sequence>
<dbReference type="PROSITE" id="PS50056">
    <property type="entry name" value="TYR_PHOSPHATASE_2"/>
    <property type="match status" value="1"/>
</dbReference>
<evidence type="ECO:0000256" key="6">
    <source>
        <dbReference type="ARBA" id="ARBA00022912"/>
    </source>
</evidence>
<accession>A0A9E7GBA2</accession>
<gene>
    <name evidence="9" type="ORF">MUK42_35335</name>
</gene>
<feature type="domain" description="Tyrosine specific protein phosphatases" evidence="8">
    <location>
        <begin position="244"/>
        <end position="316"/>
    </location>
</feature>
<dbReference type="Proteomes" id="UP001055439">
    <property type="component" value="Chromosome 6"/>
</dbReference>
<evidence type="ECO:0000256" key="3">
    <source>
        <dbReference type="ARBA" id="ARBA00022490"/>
    </source>
</evidence>
<evidence type="ECO:0000313" key="9">
    <source>
        <dbReference type="EMBL" id="URE11205.1"/>
    </source>
</evidence>
<proteinExistence type="predicted"/>
<evidence type="ECO:0000313" key="10">
    <source>
        <dbReference type="Proteomes" id="UP001055439"/>
    </source>
</evidence>
<dbReference type="InterPro" id="IPR029021">
    <property type="entry name" value="Prot-tyrosine_phosphatase-like"/>
</dbReference>
<dbReference type="FunFam" id="3.90.190.10:FF:000045">
    <property type="entry name" value="Tyrosine-protein phosphatase non-receptor type 12"/>
    <property type="match status" value="1"/>
</dbReference>
<dbReference type="Pfam" id="PF00102">
    <property type="entry name" value="Y_phosphatase"/>
    <property type="match status" value="1"/>
</dbReference>
<dbReference type="OrthoDB" id="10253954at2759"/>
<dbReference type="PANTHER" id="PTHR19134:SF449">
    <property type="entry name" value="TYROSINE-PROTEIN PHOSPHATASE 1"/>
    <property type="match status" value="1"/>
</dbReference>
<evidence type="ECO:0000256" key="1">
    <source>
        <dbReference type="ARBA" id="ARBA00004496"/>
    </source>
</evidence>
<dbReference type="AlphaFoldDB" id="A0A9E7GBA2"/>
<evidence type="ECO:0000259" key="8">
    <source>
        <dbReference type="PROSITE" id="PS50056"/>
    </source>
</evidence>
<dbReference type="SMART" id="SM00194">
    <property type="entry name" value="PTPc"/>
    <property type="match status" value="1"/>
</dbReference>
<dbReference type="InterPro" id="IPR000242">
    <property type="entry name" value="PTP_cat"/>
</dbReference>
<dbReference type="PROSITE" id="PS00383">
    <property type="entry name" value="TYR_PHOSPHATASE_1"/>
    <property type="match status" value="1"/>
</dbReference>
<dbReference type="PRINTS" id="PR00700">
    <property type="entry name" value="PRTYPHPHTASE"/>
</dbReference>
<dbReference type="GO" id="GO:0004725">
    <property type="term" value="F:protein tyrosine phosphatase activity"/>
    <property type="evidence" value="ECO:0007669"/>
    <property type="project" value="UniProtKB-EC"/>
</dbReference>
<dbReference type="InterPro" id="IPR000387">
    <property type="entry name" value="Tyr_Pase_dom"/>
</dbReference>
<keyword evidence="6" id="KW-0904">Protein phosphatase</keyword>
<dbReference type="EC" id="3.1.3.48" evidence="2"/>
<protein>
    <recommendedName>
        <fullName evidence="2">protein-tyrosine-phosphatase</fullName>
        <ecNumber evidence="2">3.1.3.48</ecNumber>
    </recommendedName>
</protein>
<evidence type="ECO:0000256" key="2">
    <source>
        <dbReference type="ARBA" id="ARBA00013064"/>
    </source>
</evidence>
<comment type="subcellular location">
    <subcellularLocation>
        <location evidence="1">Cytoplasm</location>
    </subcellularLocation>
</comment>
<keyword evidence="5" id="KW-0378">Hydrolase</keyword>
<organism evidence="9 10">
    <name type="scientific">Musa troglodytarum</name>
    <name type="common">fe'i banana</name>
    <dbReference type="NCBI Taxonomy" id="320322"/>
    <lineage>
        <taxon>Eukaryota</taxon>
        <taxon>Viridiplantae</taxon>
        <taxon>Streptophyta</taxon>
        <taxon>Embryophyta</taxon>
        <taxon>Tracheophyta</taxon>
        <taxon>Spermatophyta</taxon>
        <taxon>Magnoliopsida</taxon>
        <taxon>Liliopsida</taxon>
        <taxon>Zingiberales</taxon>
        <taxon>Musaceae</taxon>
        <taxon>Musa</taxon>
    </lineage>
</organism>
<dbReference type="GO" id="GO:0005737">
    <property type="term" value="C:cytoplasm"/>
    <property type="evidence" value="ECO:0007669"/>
    <property type="project" value="UniProtKB-SubCell"/>
</dbReference>
<feature type="domain" description="Tyrosine-protein phosphatase" evidence="7">
    <location>
        <begin position="55"/>
        <end position="325"/>
    </location>
</feature>
<dbReference type="PROSITE" id="PS50055">
    <property type="entry name" value="TYR_PHOSPHATASE_PTP"/>
    <property type="match status" value="1"/>
</dbReference>
<dbReference type="Gene3D" id="3.90.190.10">
    <property type="entry name" value="Protein tyrosine phosphatase superfamily"/>
    <property type="match status" value="1"/>
</dbReference>
<dbReference type="SUPFAM" id="SSF52799">
    <property type="entry name" value="(Phosphotyrosine protein) phosphatases II"/>
    <property type="match status" value="1"/>
</dbReference>
<keyword evidence="3" id="KW-0963">Cytoplasm</keyword>
<name>A0A9E7GBA2_9LILI</name>
<dbReference type="InterPro" id="IPR003595">
    <property type="entry name" value="Tyr_Pase_cat"/>
</dbReference>
<dbReference type="EMBL" id="CP097508">
    <property type="protein sequence ID" value="URE11205.1"/>
    <property type="molecule type" value="Genomic_DNA"/>
</dbReference>
<keyword evidence="10" id="KW-1185">Reference proteome</keyword>
<dbReference type="InterPro" id="IPR016130">
    <property type="entry name" value="Tyr_Pase_AS"/>
</dbReference>
<dbReference type="PANTHER" id="PTHR19134">
    <property type="entry name" value="RECEPTOR-TYPE TYROSINE-PROTEIN PHOSPHATASE"/>
    <property type="match status" value="1"/>
</dbReference>
<dbReference type="InterPro" id="IPR050348">
    <property type="entry name" value="Protein-Tyr_Phosphatase"/>
</dbReference>
<evidence type="ECO:0000259" key="7">
    <source>
        <dbReference type="PROSITE" id="PS50055"/>
    </source>
</evidence>